<dbReference type="InterPro" id="IPR049733">
    <property type="entry name" value="CCDC61_N"/>
</dbReference>
<name>A0A3Q0KPZ3_SCHMA</name>
<evidence type="ECO:0000256" key="1">
    <source>
        <dbReference type="SAM" id="MobiDB-lite"/>
    </source>
</evidence>
<dbReference type="CDD" id="cd22284">
    <property type="entry name" value="HD_CCDC61_N"/>
    <property type="match status" value="1"/>
</dbReference>
<reference evidence="2" key="1">
    <citation type="journal article" date="2012" name="PLoS Negl. Trop. Dis.">
        <title>A systematically improved high quality genome and transcriptome of the human blood fluke Schistosoma mansoni.</title>
        <authorList>
            <person name="Protasio A.V."/>
            <person name="Tsai I.J."/>
            <person name="Babbage A."/>
            <person name="Nichol S."/>
            <person name="Hunt M."/>
            <person name="Aslett M.A."/>
            <person name="De Silva N."/>
            <person name="Velarde G.S."/>
            <person name="Anderson T.J."/>
            <person name="Clark R.C."/>
            <person name="Davidson C."/>
            <person name="Dillon G.P."/>
            <person name="Holroyd N.E."/>
            <person name="LoVerde P.T."/>
            <person name="Lloyd C."/>
            <person name="McQuillan J."/>
            <person name="Oliveira G."/>
            <person name="Otto T.D."/>
            <person name="Parker-Manuel S.J."/>
            <person name="Quail M.A."/>
            <person name="Wilson R.A."/>
            <person name="Zerlotini A."/>
            <person name="Dunne D.W."/>
            <person name="Berriman M."/>
        </authorList>
    </citation>
    <scope>NUCLEOTIDE SEQUENCE [LARGE SCALE GENOMIC DNA]</scope>
    <source>
        <strain evidence="2">Puerto Rican</strain>
    </source>
</reference>
<proteinExistence type="predicted"/>
<dbReference type="WBParaSite" id="Smp_150420.1">
    <property type="protein sequence ID" value="Smp_150420.1"/>
    <property type="gene ID" value="Smp_150420"/>
</dbReference>
<accession>A0A3Q0KPZ3</accession>
<feature type="compositionally biased region" description="Low complexity" evidence="1">
    <location>
        <begin position="516"/>
        <end position="557"/>
    </location>
</feature>
<dbReference type="AlphaFoldDB" id="A0A3Q0KPZ3"/>
<keyword evidence="2" id="KW-1185">Reference proteome</keyword>
<evidence type="ECO:0000313" key="2">
    <source>
        <dbReference type="Proteomes" id="UP000008854"/>
    </source>
</evidence>
<dbReference type="InParanoid" id="A0A3Q0KPZ3"/>
<dbReference type="STRING" id="6183.A0A3Q0KPZ3"/>
<evidence type="ECO:0000313" key="3">
    <source>
        <dbReference type="WBParaSite" id="Smp_150420.1"/>
    </source>
</evidence>
<organism evidence="2 3">
    <name type="scientific">Schistosoma mansoni</name>
    <name type="common">Blood fluke</name>
    <dbReference type="NCBI Taxonomy" id="6183"/>
    <lineage>
        <taxon>Eukaryota</taxon>
        <taxon>Metazoa</taxon>
        <taxon>Spiralia</taxon>
        <taxon>Lophotrochozoa</taxon>
        <taxon>Platyhelminthes</taxon>
        <taxon>Trematoda</taxon>
        <taxon>Digenea</taxon>
        <taxon>Strigeidida</taxon>
        <taxon>Schistosomatoidea</taxon>
        <taxon>Schistosomatidae</taxon>
        <taxon>Schistosoma</taxon>
    </lineage>
</organism>
<sequence>MVYEFPSYLYCECEFGGKIYDASFYLENSTQLKLELADRITNEEWHSTLTESFVEELTRKTGNFKRFNIFCSMMQSALSKRSSFLKLDLLNYEDLNEIRKMKILNDCLSPRCPVTVSGNRRYLILSYTTEFDKIHYPIPMLFVGCPTPDVYRNTIHKLRAKLFSVQSTMSFSEQQLDTSESCEAISKISRLQSENMALRQELLRVKESLSEVKSCHQTHLGNNSCGFFDKAKHIGLKKFVHNLETELYEVRSKASRQMVEYTRKIARLHSDLEVAAINQRGMRRKIDQLSEELYFLKGGSLHRKPDSSVSIIHKVNESDQVSRANRSNVLSRRKSQEPVFTLLNSKTNIGARRVGSASPTINRSLSRESSNISNICPISLNKRLNSYRQRTNSLDRALSGNRRFNPTAYIQEREKKREENALKRKLAQRQSLDGAILYQRTRSSSCADHRYNSNAKNISSIQVTRTSGATSPAFSSCESGLECTTRKPYPKIDTKYNRIRHSSSCTYGFNRSNTCSPHSSVLRSSRSPANGYYSSSSPEPGSIKVNQNSSSKKLNNSRLLAPLNDIRTSRSPSSRSVVKSPSLSERHQVYNEMDSDLSVCSERLSRHSQPSNRNIYNKKEKTIHDTDAELDEIDHRLNVLQGFFEKYLVNS</sequence>
<dbReference type="Proteomes" id="UP000008854">
    <property type="component" value="Unassembled WGS sequence"/>
</dbReference>
<protein>
    <submittedName>
        <fullName evidence="3">Coiled-coil domain-containing protein 61</fullName>
    </submittedName>
</protein>
<reference evidence="3" key="2">
    <citation type="submission" date="2018-12" db="UniProtKB">
        <authorList>
            <consortium name="WormBaseParasite"/>
        </authorList>
    </citation>
    <scope>IDENTIFICATION</scope>
    <source>
        <strain evidence="3">Puerto Rican</strain>
    </source>
</reference>
<feature type="region of interest" description="Disordered" evidence="1">
    <location>
        <begin position="513"/>
        <end position="557"/>
    </location>
</feature>